<dbReference type="InterPro" id="IPR000537">
    <property type="entry name" value="UbiA_prenyltransferase"/>
</dbReference>
<feature type="transmembrane region" description="Helical" evidence="8">
    <location>
        <begin position="181"/>
        <end position="201"/>
    </location>
</feature>
<comment type="pathway">
    <text evidence="8">Quinol/quinone metabolism; menaquinone biosynthesis; menaquinol from 1,4-dihydroxy-2-naphthoate: step 1/2.</text>
</comment>
<dbReference type="UniPathway" id="UPA00079">
    <property type="reaction ID" value="UER00168"/>
</dbReference>
<keyword evidence="6 8" id="KW-1133">Transmembrane helix</keyword>
<keyword evidence="7 8" id="KW-0472">Membrane</keyword>
<dbReference type="STRING" id="28134.SAMN05444288_0866"/>
<keyword evidence="2 8" id="KW-0474">Menaquinone biosynthesis</keyword>
<evidence type="ECO:0000313" key="11">
    <source>
        <dbReference type="Proteomes" id="UP000005580"/>
    </source>
</evidence>
<comment type="similarity">
    <text evidence="8">Belongs to the MenA family. Type 1 subfamily.</text>
</comment>
<dbReference type="EC" id="2.5.1.74" evidence="8 9"/>
<feature type="transmembrane region" description="Helical" evidence="8">
    <location>
        <begin position="44"/>
        <end position="62"/>
    </location>
</feature>
<keyword evidence="11" id="KW-1185">Reference proteome</keyword>
<feature type="transmembrane region" description="Helical" evidence="8">
    <location>
        <begin position="222"/>
        <end position="245"/>
    </location>
</feature>
<dbReference type="GO" id="GO:0005886">
    <property type="term" value="C:plasma membrane"/>
    <property type="evidence" value="ECO:0007669"/>
    <property type="project" value="UniProtKB-SubCell"/>
</dbReference>
<name>E7RT46_9BACT</name>
<keyword evidence="5 8" id="KW-0812">Transmembrane</keyword>
<evidence type="ECO:0000256" key="2">
    <source>
        <dbReference type="ARBA" id="ARBA00022428"/>
    </source>
</evidence>
<dbReference type="HAMAP" id="MF_01937">
    <property type="entry name" value="MenA_1"/>
    <property type="match status" value="1"/>
</dbReference>
<dbReference type="EMBL" id="AEPE02000006">
    <property type="protein sequence ID" value="EFZ36397.1"/>
    <property type="molecule type" value="Genomic_DNA"/>
</dbReference>
<dbReference type="CDD" id="cd13962">
    <property type="entry name" value="PT_UbiA_UBIAD1"/>
    <property type="match status" value="1"/>
</dbReference>
<protein>
    <recommendedName>
        <fullName evidence="8 9">1,4-dihydroxy-2-naphthoate octaprenyltransferase</fullName>
        <shortName evidence="8">DHNA-octaprenyltransferase</shortName>
        <ecNumber evidence="8 9">2.5.1.74</ecNumber>
    </recommendedName>
</protein>
<evidence type="ECO:0000313" key="10">
    <source>
        <dbReference type="EMBL" id="EFZ36397.1"/>
    </source>
</evidence>
<dbReference type="GO" id="GO:0009234">
    <property type="term" value="P:menaquinone biosynthetic process"/>
    <property type="evidence" value="ECO:0007669"/>
    <property type="project" value="UniProtKB-UniRule"/>
</dbReference>
<keyword evidence="3 8" id="KW-1003">Cell membrane</keyword>
<comment type="caution">
    <text evidence="10">The sequence shown here is derived from an EMBL/GenBank/DDBJ whole genome shotgun (WGS) entry which is preliminary data.</text>
</comment>
<feature type="transmembrane region" description="Helical" evidence="8">
    <location>
        <begin position="21"/>
        <end position="38"/>
    </location>
</feature>
<evidence type="ECO:0000256" key="5">
    <source>
        <dbReference type="ARBA" id="ARBA00022692"/>
    </source>
</evidence>
<dbReference type="InterPro" id="IPR044878">
    <property type="entry name" value="UbiA_sf"/>
</dbReference>
<dbReference type="Proteomes" id="UP000005580">
    <property type="component" value="Unassembled WGS sequence"/>
</dbReference>
<dbReference type="PANTHER" id="PTHR13929:SF0">
    <property type="entry name" value="UBIA PRENYLTRANSFERASE DOMAIN-CONTAINING PROTEIN 1"/>
    <property type="match status" value="1"/>
</dbReference>
<dbReference type="Pfam" id="PF01040">
    <property type="entry name" value="UbiA"/>
    <property type="match status" value="1"/>
</dbReference>
<evidence type="ECO:0000256" key="3">
    <source>
        <dbReference type="ARBA" id="ARBA00022475"/>
    </source>
</evidence>
<proteinExistence type="inferred from homology"/>
<keyword evidence="4 8" id="KW-0808">Transferase</keyword>
<comment type="subcellular location">
    <subcellularLocation>
        <location evidence="8">Cell membrane</location>
        <topology evidence="8">Multi-pass membrane protein</topology>
    </subcellularLocation>
    <subcellularLocation>
        <location evidence="1">Membrane</location>
        <topology evidence="1">Multi-pass membrane protein</topology>
    </subcellularLocation>
</comment>
<dbReference type="Gene3D" id="1.10.357.140">
    <property type="entry name" value="UbiA prenyltransferase"/>
    <property type="match status" value="1"/>
</dbReference>
<dbReference type="eggNOG" id="COG1575">
    <property type="taxonomic scope" value="Bacteria"/>
</dbReference>
<comment type="catalytic activity">
    <reaction evidence="8">
        <text>an all-trans-polyprenyl diphosphate + 1,4-dihydroxy-2-naphthoate + H(+) = a 2-demethylmenaquinol + CO2 + diphosphate</text>
        <dbReference type="Rhea" id="RHEA:26478"/>
        <dbReference type="Rhea" id="RHEA-COMP:9563"/>
        <dbReference type="Rhea" id="RHEA-COMP:9564"/>
        <dbReference type="ChEBI" id="CHEBI:11173"/>
        <dbReference type="ChEBI" id="CHEBI:15378"/>
        <dbReference type="ChEBI" id="CHEBI:16526"/>
        <dbReference type="ChEBI" id="CHEBI:33019"/>
        <dbReference type="ChEBI" id="CHEBI:55437"/>
        <dbReference type="ChEBI" id="CHEBI:58914"/>
        <dbReference type="EC" id="2.5.1.74"/>
    </reaction>
</comment>
<feature type="transmembrane region" description="Helical" evidence="8">
    <location>
        <begin position="151"/>
        <end position="169"/>
    </location>
</feature>
<comment type="function">
    <text evidence="8">Conversion of 1,4-dihydroxy-2-naphthoate (DHNA) to demethylmenaquinone (DMK).</text>
</comment>
<dbReference type="PANTHER" id="PTHR13929">
    <property type="entry name" value="1,4-DIHYDROXY-2-NAPHTHOATE OCTAPRENYLTRANSFERASE"/>
    <property type="match status" value="1"/>
</dbReference>
<evidence type="ECO:0000256" key="1">
    <source>
        <dbReference type="ARBA" id="ARBA00004141"/>
    </source>
</evidence>
<reference evidence="10" key="1">
    <citation type="submission" date="2011-01" db="EMBL/GenBank/DDBJ databases">
        <authorList>
            <person name="Muzny D."/>
            <person name="Qin X."/>
            <person name="Buhay C."/>
            <person name="Dugan-Rocha S."/>
            <person name="Ding Y."/>
            <person name="Chen G."/>
            <person name="Hawes A."/>
            <person name="Holder M."/>
            <person name="Jhangiani S."/>
            <person name="Johnson A."/>
            <person name="Khan Z."/>
            <person name="Li Z."/>
            <person name="Liu W."/>
            <person name="Liu X."/>
            <person name="Perez L."/>
            <person name="Shen H."/>
            <person name="Wang Q."/>
            <person name="Watt J."/>
            <person name="Xi L."/>
            <person name="Xin Y."/>
            <person name="Zhou J."/>
            <person name="Deng J."/>
            <person name="Jiang H."/>
            <person name="Liu Y."/>
            <person name="Qu J."/>
            <person name="Song X.-Z."/>
            <person name="Zhang L."/>
            <person name="Villasana D."/>
            <person name="Johnson A."/>
            <person name="Liu J."/>
            <person name="Liyanage D."/>
            <person name="Lorensuhewa L."/>
            <person name="Robinson T."/>
            <person name="Song A."/>
            <person name="Song B.-B."/>
            <person name="Dinh H."/>
            <person name="Thornton R."/>
            <person name="Coyle M."/>
            <person name="Francisco L."/>
            <person name="Jackson L."/>
            <person name="Javaid M."/>
            <person name="Korchina V."/>
            <person name="Kovar C."/>
            <person name="Mata R."/>
            <person name="Mathew T."/>
            <person name="Ngo R."/>
            <person name="Nguyen L."/>
            <person name="Nguyen N."/>
            <person name="Okwuonu G."/>
            <person name="Ongeri F."/>
            <person name="Pham C."/>
            <person name="Simmons D."/>
            <person name="Wilczek-Boney K."/>
            <person name="Hale W."/>
            <person name="Jakkamsetti A."/>
            <person name="Pham P."/>
            <person name="Ruth R."/>
            <person name="San Lucas F."/>
            <person name="Warren J."/>
            <person name="Zhang J."/>
            <person name="Zhao Z."/>
            <person name="Zhou C."/>
            <person name="Zhu D."/>
            <person name="Lee S."/>
            <person name="Bess C."/>
            <person name="Blankenburg K."/>
            <person name="Forbes L."/>
            <person name="Fu Q."/>
            <person name="Gubbala S."/>
            <person name="Hirani K."/>
            <person name="Jayaseelan J.C."/>
            <person name="Lara F."/>
            <person name="Munidasa M."/>
            <person name="Palculict T."/>
            <person name="Patil S."/>
            <person name="Pu L.-L."/>
            <person name="Saada N."/>
            <person name="Tang L."/>
            <person name="Weissenberger G."/>
            <person name="Zhu Y."/>
            <person name="Hemphill L."/>
            <person name="Shang Y."/>
            <person name="Youmans B."/>
            <person name="Ayvaz T."/>
            <person name="Ross M."/>
            <person name="Santibanez J."/>
            <person name="Aqrawi P."/>
            <person name="Gross S."/>
            <person name="Joshi V."/>
            <person name="Fowler G."/>
            <person name="Nazareth L."/>
            <person name="Reid J."/>
            <person name="Worley K."/>
            <person name="Petrosino J."/>
            <person name="Highlander S."/>
            <person name="Gibbs R."/>
        </authorList>
    </citation>
    <scope>NUCLEOTIDE SEQUENCE [LARGE SCALE GENOMIC DNA]</scope>
    <source>
        <strain evidence="10">ATCC 33269</strain>
    </source>
</reference>
<feature type="transmembrane region" description="Helical" evidence="8">
    <location>
        <begin position="102"/>
        <end position="120"/>
    </location>
</feature>
<evidence type="ECO:0000256" key="9">
    <source>
        <dbReference type="NCBIfam" id="TIGR00751"/>
    </source>
</evidence>
<dbReference type="HOGENOM" id="CLU_043611_1_2_10"/>
<evidence type="ECO:0000256" key="8">
    <source>
        <dbReference type="HAMAP-Rule" id="MF_01937"/>
    </source>
</evidence>
<dbReference type="NCBIfam" id="TIGR00751">
    <property type="entry name" value="menA"/>
    <property type="match status" value="1"/>
</dbReference>
<dbReference type="InterPro" id="IPR004657">
    <property type="entry name" value="MenA"/>
</dbReference>
<dbReference type="InterPro" id="IPR026046">
    <property type="entry name" value="UBIAD1"/>
</dbReference>
<gene>
    <name evidence="8 10" type="primary">menA</name>
    <name evidence="10" type="ORF">HMPREF0663_12464</name>
</gene>
<dbReference type="GO" id="GO:0042371">
    <property type="term" value="P:vitamin K biosynthetic process"/>
    <property type="evidence" value="ECO:0007669"/>
    <property type="project" value="TreeGrafter"/>
</dbReference>
<evidence type="ECO:0000256" key="4">
    <source>
        <dbReference type="ARBA" id="ARBA00022679"/>
    </source>
</evidence>
<dbReference type="AlphaFoldDB" id="E7RT46"/>
<sequence length="301" mass="33242">MKQNVVERNSLKAWVLAARPKTLAGAAVPLIIGTALALKDADWAIRPVPAVLCFLFAFIMQVDANFINDYFDCLKGTDDDTRLGPRRACAQGWITIGNMKRGIAVTTLLACIVGFPLILYGGLEMLLVGLLCVLFCFLYTTWFSYLGMGDVLVVIFFGIVPVTITYYLEMPGIQTVITPEVIVASVACGLVIDTLLLVNNYRDIDTDRRAGKRTIVVRMGPSMARITYLGMGWLAVSMGCVFLFYGDWAAFVLPMGYLWLHTNTYRHMVRINKGKALNLILGETARNMFIYGLLVAAGVLL</sequence>
<dbReference type="GO" id="GO:0046428">
    <property type="term" value="F:1,4-dihydroxy-2-naphthoate polyprenyltransferase activity"/>
    <property type="evidence" value="ECO:0007669"/>
    <property type="project" value="UniProtKB-UniRule"/>
</dbReference>
<organism evidence="10 11">
    <name type="scientific">Hoylesella oralis ATCC 33269</name>
    <dbReference type="NCBI Taxonomy" id="873533"/>
    <lineage>
        <taxon>Bacteria</taxon>
        <taxon>Pseudomonadati</taxon>
        <taxon>Bacteroidota</taxon>
        <taxon>Bacteroidia</taxon>
        <taxon>Bacteroidales</taxon>
        <taxon>Prevotellaceae</taxon>
        <taxon>Hoylesella</taxon>
    </lineage>
</organism>
<dbReference type="RefSeq" id="WP_004370710.1">
    <property type="nucleotide sequence ID" value="NZ_GL833119.1"/>
</dbReference>
<evidence type="ECO:0000256" key="7">
    <source>
        <dbReference type="ARBA" id="ARBA00023136"/>
    </source>
</evidence>
<accession>E7RT46</accession>
<dbReference type="PIRSF" id="PIRSF005355">
    <property type="entry name" value="UBIAD1"/>
    <property type="match status" value="1"/>
</dbReference>
<evidence type="ECO:0000256" key="6">
    <source>
        <dbReference type="ARBA" id="ARBA00022989"/>
    </source>
</evidence>
<feature type="transmembrane region" description="Helical" evidence="8">
    <location>
        <begin position="126"/>
        <end position="144"/>
    </location>
</feature>